<evidence type="ECO:0000256" key="1">
    <source>
        <dbReference type="ARBA" id="ARBA00004141"/>
    </source>
</evidence>
<comment type="similarity">
    <text evidence="2">Belongs to the UPF0382 family.</text>
</comment>
<dbReference type="Pfam" id="PF04241">
    <property type="entry name" value="DUF423"/>
    <property type="match status" value="1"/>
</dbReference>
<evidence type="ECO:0000256" key="4">
    <source>
        <dbReference type="ARBA" id="ARBA00022989"/>
    </source>
</evidence>
<keyword evidence="8" id="KW-1185">Reference proteome</keyword>
<reference evidence="7 8" key="1">
    <citation type="submission" date="2019-10" db="EMBL/GenBank/DDBJ databases">
        <title>Genome sequence of Phaeocystidibacter marisrubri JCM30614 (type strain).</title>
        <authorList>
            <person name="Bowman J.P."/>
        </authorList>
    </citation>
    <scope>NUCLEOTIDE SEQUENCE [LARGE SCALE GENOMIC DNA]</scope>
    <source>
        <strain evidence="7 8">JCM 30614</strain>
    </source>
</reference>
<dbReference type="Proteomes" id="UP000484164">
    <property type="component" value="Unassembled WGS sequence"/>
</dbReference>
<dbReference type="OrthoDB" id="9802121at2"/>
<protein>
    <submittedName>
        <fullName evidence="7">DUF423 domain-containing protein</fullName>
    </submittedName>
</protein>
<proteinExistence type="inferred from homology"/>
<dbReference type="InterPro" id="IPR006696">
    <property type="entry name" value="DUF423"/>
</dbReference>
<keyword evidence="4 6" id="KW-1133">Transmembrane helix</keyword>
<dbReference type="RefSeq" id="WP_151692591.1">
    <property type="nucleotide sequence ID" value="NZ_BMGX01000002.1"/>
</dbReference>
<dbReference type="EMBL" id="WBVQ01000001">
    <property type="protein sequence ID" value="KAB2817903.1"/>
    <property type="molecule type" value="Genomic_DNA"/>
</dbReference>
<evidence type="ECO:0000313" key="7">
    <source>
        <dbReference type="EMBL" id="KAB2817903.1"/>
    </source>
</evidence>
<evidence type="ECO:0000256" key="2">
    <source>
        <dbReference type="ARBA" id="ARBA00009694"/>
    </source>
</evidence>
<evidence type="ECO:0000256" key="3">
    <source>
        <dbReference type="ARBA" id="ARBA00022692"/>
    </source>
</evidence>
<dbReference type="PANTHER" id="PTHR43461">
    <property type="entry name" value="TRANSMEMBRANE PROTEIN 256"/>
    <property type="match status" value="1"/>
</dbReference>
<dbReference type="AlphaFoldDB" id="A0A6L3ZJR6"/>
<name>A0A6L3ZJR6_9FLAO</name>
<comment type="subcellular location">
    <subcellularLocation>
        <location evidence="1">Membrane</location>
        <topology evidence="1">Multi-pass membrane protein</topology>
    </subcellularLocation>
</comment>
<accession>A0A6L3ZJR6</accession>
<evidence type="ECO:0000256" key="5">
    <source>
        <dbReference type="ARBA" id="ARBA00023136"/>
    </source>
</evidence>
<comment type="caution">
    <text evidence="7">The sequence shown here is derived from an EMBL/GenBank/DDBJ whole genome shotgun (WGS) entry which is preliminary data.</text>
</comment>
<keyword evidence="3 6" id="KW-0812">Transmembrane</keyword>
<evidence type="ECO:0000256" key="6">
    <source>
        <dbReference type="SAM" id="Phobius"/>
    </source>
</evidence>
<dbReference type="PANTHER" id="PTHR43461:SF1">
    <property type="entry name" value="TRANSMEMBRANE PROTEIN 256"/>
    <property type="match status" value="1"/>
</dbReference>
<sequence length="126" mass="13600">MERTGMTTGSIMMVLAIVLGAMGAHALKAVLSIEELASYETAVKYQVYHALAFLILSNKKGFTKGVYAFMISGVILFSGSIYLLVLDRSMGMDFSSIGFTTPVGGVLLIIGWSLLVINILREKSTK</sequence>
<gene>
    <name evidence="7" type="ORF">F8C82_05725</name>
</gene>
<feature type="transmembrane region" description="Helical" evidence="6">
    <location>
        <begin position="65"/>
        <end position="85"/>
    </location>
</feature>
<organism evidence="7 8">
    <name type="scientific">Phaeocystidibacter marisrubri</name>
    <dbReference type="NCBI Taxonomy" id="1577780"/>
    <lineage>
        <taxon>Bacteria</taxon>
        <taxon>Pseudomonadati</taxon>
        <taxon>Bacteroidota</taxon>
        <taxon>Flavobacteriia</taxon>
        <taxon>Flavobacteriales</taxon>
        <taxon>Phaeocystidibacteraceae</taxon>
        <taxon>Phaeocystidibacter</taxon>
    </lineage>
</organism>
<evidence type="ECO:0000313" key="8">
    <source>
        <dbReference type="Proteomes" id="UP000484164"/>
    </source>
</evidence>
<dbReference type="GO" id="GO:0016020">
    <property type="term" value="C:membrane"/>
    <property type="evidence" value="ECO:0007669"/>
    <property type="project" value="UniProtKB-SubCell"/>
</dbReference>
<keyword evidence="5 6" id="KW-0472">Membrane</keyword>
<feature type="transmembrane region" description="Helical" evidence="6">
    <location>
        <begin position="97"/>
        <end position="120"/>
    </location>
</feature>